<feature type="compositionally biased region" description="Basic and acidic residues" evidence="1">
    <location>
        <begin position="74"/>
        <end position="98"/>
    </location>
</feature>
<reference evidence="2 3" key="1">
    <citation type="journal article" date="2015" name="BMC Genomics">
        <title>Gene expression during zombie ant biting behavior reflects the complexity underlying fungal parasitic behavioral manipulation.</title>
        <authorList>
            <person name="de Bekker C."/>
            <person name="Ohm R.A."/>
            <person name="Loreto R.G."/>
            <person name="Sebastian A."/>
            <person name="Albert I."/>
            <person name="Merrow M."/>
            <person name="Brachmann A."/>
            <person name="Hughes D.P."/>
        </authorList>
    </citation>
    <scope>NUCLEOTIDE SEQUENCE [LARGE SCALE GENOMIC DNA]</scope>
    <source>
        <strain evidence="2 3">SC16a</strain>
    </source>
</reference>
<dbReference type="EMBL" id="LAZP02000580">
    <property type="protein sequence ID" value="PFH56439.1"/>
    <property type="molecule type" value="Genomic_DNA"/>
</dbReference>
<feature type="compositionally biased region" description="Polar residues" evidence="1">
    <location>
        <begin position="241"/>
        <end position="251"/>
    </location>
</feature>
<dbReference type="OrthoDB" id="5412288at2759"/>
<dbReference type="STRING" id="268505.A0A2A9P4S4"/>
<evidence type="ECO:0000256" key="1">
    <source>
        <dbReference type="SAM" id="MobiDB-lite"/>
    </source>
</evidence>
<reference evidence="2 3" key="2">
    <citation type="journal article" date="2017" name="Sci. Rep.">
        <title>Ant-infecting Ophiocordyceps genomes reveal a high diversity of potential behavioral manipulation genes and a possible major role for enterotoxins.</title>
        <authorList>
            <person name="de Bekker C."/>
            <person name="Ohm R.A."/>
            <person name="Evans H.C."/>
            <person name="Brachmann A."/>
            <person name="Hughes D.P."/>
        </authorList>
    </citation>
    <scope>NUCLEOTIDE SEQUENCE [LARGE SCALE GENOMIC DNA]</scope>
    <source>
        <strain evidence="2 3">SC16a</strain>
    </source>
</reference>
<organism evidence="2 3">
    <name type="scientific">Ophiocordyceps unilateralis</name>
    <name type="common">Zombie-ant fungus</name>
    <name type="synonym">Torrubia unilateralis</name>
    <dbReference type="NCBI Taxonomy" id="268505"/>
    <lineage>
        <taxon>Eukaryota</taxon>
        <taxon>Fungi</taxon>
        <taxon>Dikarya</taxon>
        <taxon>Ascomycota</taxon>
        <taxon>Pezizomycotina</taxon>
        <taxon>Sordariomycetes</taxon>
        <taxon>Hypocreomycetidae</taxon>
        <taxon>Hypocreales</taxon>
        <taxon>Ophiocordycipitaceae</taxon>
        <taxon>Ophiocordyceps</taxon>
    </lineage>
</organism>
<feature type="region of interest" description="Disordered" evidence="1">
    <location>
        <begin position="415"/>
        <end position="444"/>
    </location>
</feature>
<feature type="compositionally biased region" description="Basic residues" evidence="1">
    <location>
        <begin position="258"/>
        <end position="268"/>
    </location>
</feature>
<evidence type="ECO:0000313" key="2">
    <source>
        <dbReference type="EMBL" id="PFH56439.1"/>
    </source>
</evidence>
<sequence>MQRPAHWDLDSDDIASVKSEDLYANRPNRWTGAKSTWRSQTAEERGLWQSMQQISRADLSARLYHAAVLKRRGQKGDVVKQEEEKTEGEPEARSRERASPGARTAWPIEEELGVDRASTVLGEEIEAAALRLARERLRKRKWWRRAVQEEAEWGTETEAETVDEGDADVDADADVEMMDETEGDDDEDEAESDDSDTFPPVVSADDALSHQLLSPSIQHTLTTLNKTLTILHNARFACTSQHQTRSATGSETDSHSQQQRRRRRRLRGRTSSSSAAAGGDRNADESQHDFETRVARKLHRRLPRVSPSSDAAAFQAWLAGETRPATVDDDDDDDDDDGAARYKLRRWRLTDWSQVVGAAALAGFSHSVVRRAAGRCADLFGEAVLLRTLQDGSDARSIIIFIFIFFSAYTPLPPPTTTVRPPQQHDTTTTATSSTTTTTTTMPLPLPVPVPVPVQQPIARLLHHHLLLRHTKTLLLSCFGMRPRRDRLQPTAEPAATRA</sequence>
<feature type="region of interest" description="Disordered" evidence="1">
    <location>
        <begin position="148"/>
        <end position="202"/>
    </location>
</feature>
<feature type="region of interest" description="Disordered" evidence="1">
    <location>
        <begin position="241"/>
        <end position="292"/>
    </location>
</feature>
<comment type="caution">
    <text evidence="2">The sequence shown here is derived from an EMBL/GenBank/DDBJ whole genome shotgun (WGS) entry which is preliminary data.</text>
</comment>
<name>A0A2A9P4S4_OPHUN</name>
<feature type="compositionally biased region" description="Low complexity" evidence="1">
    <location>
        <begin position="269"/>
        <end position="280"/>
    </location>
</feature>
<accession>A0A2A9P4S4</accession>
<evidence type="ECO:0000313" key="3">
    <source>
        <dbReference type="Proteomes" id="UP000037136"/>
    </source>
</evidence>
<feature type="region of interest" description="Disordered" evidence="1">
    <location>
        <begin position="71"/>
        <end position="110"/>
    </location>
</feature>
<protein>
    <submittedName>
        <fullName evidence="2">Uncharacterized protein</fullName>
    </submittedName>
</protein>
<feature type="compositionally biased region" description="Acidic residues" evidence="1">
    <location>
        <begin position="149"/>
        <end position="196"/>
    </location>
</feature>
<feature type="compositionally biased region" description="Low complexity" evidence="1">
    <location>
        <begin position="417"/>
        <end position="443"/>
    </location>
</feature>
<keyword evidence="3" id="KW-1185">Reference proteome</keyword>
<feature type="compositionally biased region" description="Basic and acidic residues" evidence="1">
    <location>
        <begin position="281"/>
        <end position="292"/>
    </location>
</feature>
<dbReference type="AlphaFoldDB" id="A0A2A9P4S4"/>
<dbReference type="Proteomes" id="UP000037136">
    <property type="component" value="Unassembled WGS sequence"/>
</dbReference>
<proteinExistence type="predicted"/>
<gene>
    <name evidence="2" type="ORF">XA68_16521</name>
</gene>